<feature type="compositionally biased region" description="Polar residues" evidence="1">
    <location>
        <begin position="109"/>
        <end position="118"/>
    </location>
</feature>
<protein>
    <submittedName>
        <fullName evidence="2">Uncharacterized protein</fullName>
    </submittedName>
</protein>
<accession>A0A839E981</accession>
<feature type="compositionally biased region" description="Basic and acidic residues" evidence="1">
    <location>
        <begin position="120"/>
        <end position="129"/>
    </location>
</feature>
<organism evidence="2 3">
    <name type="scientific">Halosaccharopolyspora lacisalsi</name>
    <dbReference type="NCBI Taxonomy" id="1000566"/>
    <lineage>
        <taxon>Bacteria</taxon>
        <taxon>Bacillati</taxon>
        <taxon>Actinomycetota</taxon>
        <taxon>Actinomycetes</taxon>
        <taxon>Pseudonocardiales</taxon>
        <taxon>Pseudonocardiaceae</taxon>
        <taxon>Halosaccharopolyspora</taxon>
    </lineage>
</organism>
<dbReference type="EMBL" id="JACGWZ010000010">
    <property type="protein sequence ID" value="MBA8827821.1"/>
    <property type="molecule type" value="Genomic_DNA"/>
</dbReference>
<dbReference type="RefSeq" id="WP_182546975.1">
    <property type="nucleotide sequence ID" value="NZ_JACGWZ010000010.1"/>
</dbReference>
<name>A0A839E981_9PSEU</name>
<evidence type="ECO:0000256" key="1">
    <source>
        <dbReference type="SAM" id="MobiDB-lite"/>
    </source>
</evidence>
<feature type="region of interest" description="Disordered" evidence="1">
    <location>
        <begin position="1"/>
        <end position="129"/>
    </location>
</feature>
<gene>
    <name evidence="2" type="ORF">FHX42_005228</name>
</gene>
<evidence type="ECO:0000313" key="2">
    <source>
        <dbReference type="EMBL" id="MBA8827821.1"/>
    </source>
</evidence>
<proteinExistence type="predicted"/>
<evidence type="ECO:0000313" key="3">
    <source>
        <dbReference type="Proteomes" id="UP000569329"/>
    </source>
</evidence>
<dbReference type="AlphaFoldDB" id="A0A839E981"/>
<comment type="caution">
    <text evidence="2">The sequence shown here is derived from an EMBL/GenBank/DDBJ whole genome shotgun (WGS) entry which is preliminary data.</text>
</comment>
<reference evidence="2 3" key="1">
    <citation type="submission" date="2020-07" db="EMBL/GenBank/DDBJ databases">
        <title>Sequencing the genomes of 1000 actinobacteria strains.</title>
        <authorList>
            <person name="Klenk H.-P."/>
        </authorList>
    </citation>
    <scope>NUCLEOTIDE SEQUENCE [LARGE SCALE GENOMIC DNA]</scope>
    <source>
        <strain evidence="2 3">DSM 45975</strain>
    </source>
</reference>
<dbReference type="Proteomes" id="UP000569329">
    <property type="component" value="Unassembled WGS sequence"/>
</dbReference>
<feature type="compositionally biased region" description="Basic and acidic residues" evidence="1">
    <location>
        <begin position="1"/>
        <end position="14"/>
    </location>
</feature>
<keyword evidence="3" id="KW-1185">Reference proteome</keyword>
<sequence>MDHEDLLRKYHTDPADLPPNVRERHERAQAQWRKQMETGEWAQPKEGDNFAIGLDANYEPFPDRGDTETGPAQAHDEGGEAAASGSDVRSVAIPPEDIVASGVGMAVTNWHQQHSNAHGRSRDGDADPS</sequence>